<name>A0A232LQF1_9EURO</name>
<sequence>MPSATPTTDVFCQCGEVQAGIGTTTIGDKVVLGCEMGLPWPLISTISTIAPKMTTTTSAPPYHTGDCNVHIYEASENYNQPLYVQLNITDGADDLLASQKFKIKWGQSVSVPAADTKLPYDIVVDFLSKTSKSKFVKRIGLPPPVSVNWEAWIISLVAGSTSWKDTNTDTSVLPYCKVGGWDNNNFLEVIGLEAGHIPNRQMDCHWAC</sequence>
<keyword evidence="2" id="KW-1185">Reference proteome</keyword>
<dbReference type="EMBL" id="NPHW01005845">
    <property type="protein sequence ID" value="OXV06359.1"/>
    <property type="molecule type" value="Genomic_DNA"/>
</dbReference>
<organism evidence="1 2">
    <name type="scientific">Elaphomyces granulatus</name>
    <dbReference type="NCBI Taxonomy" id="519963"/>
    <lineage>
        <taxon>Eukaryota</taxon>
        <taxon>Fungi</taxon>
        <taxon>Dikarya</taxon>
        <taxon>Ascomycota</taxon>
        <taxon>Pezizomycotina</taxon>
        <taxon>Eurotiomycetes</taxon>
        <taxon>Eurotiomycetidae</taxon>
        <taxon>Eurotiales</taxon>
        <taxon>Elaphomycetaceae</taxon>
        <taxon>Elaphomyces</taxon>
    </lineage>
</organism>
<dbReference type="AlphaFoldDB" id="A0A232LQF1"/>
<comment type="caution">
    <text evidence="1">The sequence shown here is derived from an EMBL/GenBank/DDBJ whole genome shotgun (WGS) entry which is preliminary data.</text>
</comment>
<gene>
    <name evidence="1" type="ORF">Egran_05873</name>
</gene>
<reference evidence="1 2" key="1">
    <citation type="journal article" date="2015" name="Environ. Microbiol.">
        <title>Metagenome sequence of Elaphomyces granulatus from sporocarp tissue reveals Ascomycota ectomycorrhizal fingerprints of genome expansion and a Proteobacteria-rich microbiome.</title>
        <authorList>
            <person name="Quandt C.A."/>
            <person name="Kohler A."/>
            <person name="Hesse C.N."/>
            <person name="Sharpton T.J."/>
            <person name="Martin F."/>
            <person name="Spatafora J.W."/>
        </authorList>
    </citation>
    <scope>NUCLEOTIDE SEQUENCE [LARGE SCALE GENOMIC DNA]</scope>
    <source>
        <strain evidence="1 2">OSC145934</strain>
    </source>
</reference>
<accession>A0A232LQF1</accession>
<protein>
    <submittedName>
        <fullName evidence="1">Uncharacterized protein</fullName>
    </submittedName>
</protein>
<dbReference type="Proteomes" id="UP000243515">
    <property type="component" value="Unassembled WGS sequence"/>
</dbReference>
<proteinExistence type="predicted"/>
<evidence type="ECO:0000313" key="2">
    <source>
        <dbReference type="Proteomes" id="UP000243515"/>
    </source>
</evidence>
<dbReference type="OrthoDB" id="4226077at2759"/>
<evidence type="ECO:0000313" key="1">
    <source>
        <dbReference type="EMBL" id="OXV06359.1"/>
    </source>
</evidence>